<dbReference type="STRING" id="1714355.BTO28_15750"/>
<reference evidence="3 4" key="1">
    <citation type="submission" date="2016-12" db="EMBL/GenBank/DDBJ databases">
        <title>Domibacillus sp. SAB 38T whole genome sequencing.</title>
        <authorList>
            <person name="Verma A."/>
            <person name="Ojha A.K."/>
            <person name="Krishnamurthi S."/>
        </authorList>
    </citation>
    <scope>NUCLEOTIDE SEQUENCE [LARGE SCALE GENOMIC DNA]</scope>
    <source>
        <strain evidence="3 4">SAB 38</strain>
    </source>
</reference>
<keyword evidence="1" id="KW-0472">Membrane</keyword>
<feature type="domain" description="DUF1468" evidence="2">
    <location>
        <begin position="11"/>
        <end position="157"/>
    </location>
</feature>
<feature type="transmembrane region" description="Helical" evidence="1">
    <location>
        <begin position="95"/>
        <end position="125"/>
    </location>
</feature>
<feature type="transmembrane region" description="Helical" evidence="1">
    <location>
        <begin position="9"/>
        <end position="26"/>
    </location>
</feature>
<keyword evidence="1" id="KW-0812">Transmembrane</keyword>
<keyword evidence="4" id="KW-1185">Reference proteome</keyword>
<sequence length="161" mass="19057">MTRINEKNVFSIAIFLFGLLIFSATLELRNDIALIPKIMSICLVLFSGWQMVYDLFPGIKERLKKKEKKEQILQNDTVARVEDEREEKEIVKKRYLFIGWMILFISLVYVTSMIWGILISMFLYLKWISGESWKMTVLYSAGVTLFIYLTFVVGFEIYYFL</sequence>
<evidence type="ECO:0000259" key="2">
    <source>
        <dbReference type="Pfam" id="PF07331"/>
    </source>
</evidence>
<accession>A0A1V2A3Z0</accession>
<comment type="caution">
    <text evidence="3">The sequence shown here is derived from an EMBL/GenBank/DDBJ whole genome shotgun (WGS) entry which is preliminary data.</text>
</comment>
<dbReference type="RefSeq" id="WP_076768041.1">
    <property type="nucleotide sequence ID" value="NZ_MSFI01000031.1"/>
</dbReference>
<dbReference type="Proteomes" id="UP000188613">
    <property type="component" value="Unassembled WGS sequence"/>
</dbReference>
<name>A0A1V2A3Z0_9BACI</name>
<evidence type="ECO:0000313" key="4">
    <source>
        <dbReference type="Proteomes" id="UP000188613"/>
    </source>
</evidence>
<gene>
    <name evidence="3" type="ORF">BTO28_15750</name>
</gene>
<keyword evidence="1" id="KW-1133">Transmembrane helix</keyword>
<organism evidence="3 4">
    <name type="scientific">Domibacillus epiphyticus</name>
    <dbReference type="NCBI Taxonomy" id="1714355"/>
    <lineage>
        <taxon>Bacteria</taxon>
        <taxon>Bacillati</taxon>
        <taxon>Bacillota</taxon>
        <taxon>Bacilli</taxon>
        <taxon>Bacillales</taxon>
        <taxon>Bacillaceae</taxon>
        <taxon>Domibacillus</taxon>
    </lineage>
</organism>
<evidence type="ECO:0000313" key="3">
    <source>
        <dbReference type="EMBL" id="OMP65719.1"/>
    </source>
</evidence>
<dbReference type="Pfam" id="PF07331">
    <property type="entry name" value="TctB"/>
    <property type="match status" value="1"/>
</dbReference>
<feature type="transmembrane region" description="Helical" evidence="1">
    <location>
        <begin position="38"/>
        <end position="56"/>
    </location>
</feature>
<dbReference type="InterPro" id="IPR009936">
    <property type="entry name" value="DUF1468"/>
</dbReference>
<protein>
    <recommendedName>
        <fullName evidence="2">DUF1468 domain-containing protein</fullName>
    </recommendedName>
</protein>
<dbReference type="EMBL" id="MSFI01000031">
    <property type="protein sequence ID" value="OMP65719.1"/>
    <property type="molecule type" value="Genomic_DNA"/>
</dbReference>
<proteinExistence type="predicted"/>
<feature type="transmembrane region" description="Helical" evidence="1">
    <location>
        <begin position="137"/>
        <end position="160"/>
    </location>
</feature>
<dbReference type="OrthoDB" id="2931510at2"/>
<evidence type="ECO:0000256" key="1">
    <source>
        <dbReference type="SAM" id="Phobius"/>
    </source>
</evidence>
<dbReference type="AlphaFoldDB" id="A0A1V2A3Z0"/>